<evidence type="ECO:0000313" key="4">
    <source>
        <dbReference type="EMBL" id="SLM48168.1"/>
    </source>
</evidence>
<evidence type="ECO:0000313" key="5">
    <source>
        <dbReference type="Proteomes" id="UP000192042"/>
    </source>
</evidence>
<dbReference type="Pfam" id="PF13181">
    <property type="entry name" value="TPR_8"/>
    <property type="match status" value="1"/>
</dbReference>
<dbReference type="SMART" id="SM00028">
    <property type="entry name" value="TPR"/>
    <property type="match status" value="2"/>
</dbReference>
<name>A0A1W1I571_9BACT</name>
<dbReference type="EMBL" id="LT828648">
    <property type="protein sequence ID" value="SLM48168.1"/>
    <property type="molecule type" value="Genomic_DNA"/>
</dbReference>
<accession>A0A1W1I571</accession>
<dbReference type="STRING" id="1325564.NSJP_1996"/>
<dbReference type="AlphaFoldDB" id="A0A1W1I571"/>
<dbReference type="InterPro" id="IPR050498">
    <property type="entry name" value="Ycf3"/>
</dbReference>
<keyword evidence="2" id="KW-0802">TPR repeat</keyword>
<dbReference type="Gene3D" id="1.25.40.10">
    <property type="entry name" value="Tetratricopeptide repeat domain"/>
    <property type="match status" value="2"/>
</dbReference>
<keyword evidence="1" id="KW-0677">Repeat</keyword>
<reference evidence="4 5" key="1">
    <citation type="submission" date="2017-03" db="EMBL/GenBank/DDBJ databases">
        <authorList>
            <person name="Afonso C.L."/>
            <person name="Miller P.J."/>
            <person name="Scott M.A."/>
            <person name="Spackman E."/>
            <person name="Goraichik I."/>
            <person name="Dimitrov K.M."/>
            <person name="Suarez D.L."/>
            <person name="Swayne D.E."/>
        </authorList>
    </citation>
    <scope>NUCLEOTIDE SEQUENCE [LARGE SCALE GENOMIC DNA]</scope>
    <source>
        <strain evidence="4">Genome sequencing of Nitrospira japonica strain NJ11</strain>
    </source>
</reference>
<dbReference type="Proteomes" id="UP000192042">
    <property type="component" value="Chromosome I"/>
</dbReference>
<organism evidence="4 5">
    <name type="scientific">Nitrospira japonica</name>
    <dbReference type="NCBI Taxonomy" id="1325564"/>
    <lineage>
        <taxon>Bacteria</taxon>
        <taxon>Pseudomonadati</taxon>
        <taxon>Nitrospirota</taxon>
        <taxon>Nitrospiria</taxon>
        <taxon>Nitrospirales</taxon>
        <taxon>Nitrospiraceae</taxon>
        <taxon>Nitrospira</taxon>
    </lineage>
</organism>
<proteinExistence type="predicted"/>
<dbReference type="KEGG" id="nja:NSJP_1996"/>
<evidence type="ECO:0000256" key="1">
    <source>
        <dbReference type="ARBA" id="ARBA00022737"/>
    </source>
</evidence>
<dbReference type="InterPro" id="IPR019734">
    <property type="entry name" value="TPR_rpt"/>
</dbReference>
<evidence type="ECO:0000256" key="3">
    <source>
        <dbReference type="SAM" id="Coils"/>
    </source>
</evidence>
<evidence type="ECO:0000256" key="2">
    <source>
        <dbReference type="ARBA" id="ARBA00022803"/>
    </source>
</evidence>
<dbReference type="PANTHER" id="PTHR44858:SF1">
    <property type="entry name" value="UDP-N-ACETYLGLUCOSAMINE--PEPTIDE N-ACETYLGLUCOSAMINYLTRANSFERASE SPINDLY-RELATED"/>
    <property type="match status" value="1"/>
</dbReference>
<keyword evidence="3" id="KW-0175">Coiled coil</keyword>
<sequence>MAEASYTMMDGDTLTGAEEKVLQRAQRKAVEEAGVYLEATFLDFEREFQGQRIQNSTLEIRTIAAGIAETEILESRRSFENDRPVFFVRIRATVNIESLVAAIRRQQSEEKLSQHFRQLQQENQHLRKQLKEFQQDPIGVRMLVIEPNGKSESAHQARSLVSRAMQSQNLREKIQLSSEAIALDSRFVEPFLIRGQTFLRLVSLAFAQHSSPDAYADYLQKAQADFDRALQLDSQNAWSWVGKGDVQTWFKQMDEAAVSYEQALALDPFFDIARQRLIVVYTTQARRQAESKHPHQALATLKRLLDAQTPDSWIPYQKEAYLLRSDILLKLNRPGQALEDLSTVIRVDPTNTGALLTRAKLYQNQLQGTLAKDDLERACVLGSVEACEQLP</sequence>
<dbReference type="InterPro" id="IPR011990">
    <property type="entry name" value="TPR-like_helical_dom_sf"/>
</dbReference>
<dbReference type="PANTHER" id="PTHR44858">
    <property type="entry name" value="TETRATRICOPEPTIDE REPEAT PROTEIN 6"/>
    <property type="match status" value="1"/>
</dbReference>
<protein>
    <submittedName>
        <fullName evidence="4">Uncharacterized protein</fullName>
    </submittedName>
</protein>
<dbReference type="RefSeq" id="WP_080886588.1">
    <property type="nucleotide sequence ID" value="NZ_LT828648.1"/>
</dbReference>
<feature type="coiled-coil region" evidence="3">
    <location>
        <begin position="105"/>
        <end position="136"/>
    </location>
</feature>
<dbReference type="SUPFAM" id="SSF48452">
    <property type="entry name" value="TPR-like"/>
    <property type="match status" value="1"/>
</dbReference>
<keyword evidence="5" id="KW-1185">Reference proteome</keyword>
<gene>
    <name evidence="4" type="ORF">NSJP_1996</name>
</gene>